<comment type="caution">
    <text evidence="7">The sequence shown here is derived from an EMBL/GenBank/DDBJ whole genome shotgun (WGS) entry which is preliminary data.</text>
</comment>
<dbReference type="Proteomes" id="UP000247755">
    <property type="component" value="Unassembled WGS sequence"/>
</dbReference>
<dbReference type="InterPro" id="IPR049453">
    <property type="entry name" value="Memb_transporter_dom"/>
</dbReference>
<protein>
    <submittedName>
        <fullName evidence="7">Fusaric acid resistance family protein</fullName>
    </submittedName>
</protein>
<keyword evidence="3 5" id="KW-1133">Transmembrane helix</keyword>
<evidence type="ECO:0000256" key="2">
    <source>
        <dbReference type="ARBA" id="ARBA00022692"/>
    </source>
</evidence>
<organism evidence="7 8">
    <name type="scientific">Burkholderia pyrrocinia</name>
    <name type="common">Pseudomonas pyrrocinia</name>
    <dbReference type="NCBI Taxonomy" id="60550"/>
    <lineage>
        <taxon>Bacteria</taxon>
        <taxon>Pseudomonadati</taxon>
        <taxon>Pseudomonadota</taxon>
        <taxon>Betaproteobacteria</taxon>
        <taxon>Burkholderiales</taxon>
        <taxon>Burkholderiaceae</taxon>
        <taxon>Burkholderia</taxon>
        <taxon>Burkholderia cepacia complex</taxon>
    </lineage>
</organism>
<name>A0A318HZQ5_BURPY</name>
<feature type="transmembrane region" description="Helical" evidence="5">
    <location>
        <begin position="201"/>
        <end position="219"/>
    </location>
</feature>
<evidence type="ECO:0000256" key="4">
    <source>
        <dbReference type="ARBA" id="ARBA00023136"/>
    </source>
</evidence>
<keyword evidence="2 5" id="KW-0812">Transmembrane</keyword>
<feature type="transmembrane region" description="Helical" evidence="5">
    <location>
        <begin position="73"/>
        <end position="95"/>
    </location>
</feature>
<gene>
    <name evidence="7" type="ORF">NA66_103253</name>
</gene>
<dbReference type="GO" id="GO:0016020">
    <property type="term" value="C:membrane"/>
    <property type="evidence" value="ECO:0007669"/>
    <property type="project" value="UniProtKB-SubCell"/>
</dbReference>
<feature type="domain" description="Integral membrane bound transporter" evidence="6">
    <location>
        <begin position="217"/>
        <end position="338"/>
    </location>
</feature>
<evidence type="ECO:0000259" key="6">
    <source>
        <dbReference type="Pfam" id="PF13515"/>
    </source>
</evidence>
<feature type="transmembrane region" description="Helical" evidence="5">
    <location>
        <begin position="300"/>
        <end position="319"/>
    </location>
</feature>
<dbReference type="RefSeq" id="WP_072467061.1">
    <property type="nucleotide sequence ID" value="NZ_QJJY01000032.1"/>
</dbReference>
<evidence type="ECO:0000313" key="8">
    <source>
        <dbReference type="Proteomes" id="UP000247755"/>
    </source>
</evidence>
<feature type="transmembrane region" description="Helical" evidence="5">
    <location>
        <begin position="101"/>
        <end position="119"/>
    </location>
</feature>
<feature type="transmembrane region" description="Helical" evidence="5">
    <location>
        <begin position="156"/>
        <end position="177"/>
    </location>
</feature>
<dbReference type="AlphaFoldDB" id="A0A318HZQ5"/>
<keyword evidence="4 5" id="KW-0472">Membrane</keyword>
<evidence type="ECO:0000256" key="3">
    <source>
        <dbReference type="ARBA" id="ARBA00022989"/>
    </source>
</evidence>
<evidence type="ECO:0000313" key="7">
    <source>
        <dbReference type="EMBL" id="PXX24074.1"/>
    </source>
</evidence>
<sequence>MARRGMAGLHAARRAARSAAASVAGALDLRALTRASLVLLPLVSLALATGRAEWLIASIVTIALLVGVERVALAPLGAAAHGLLVCAGFVVLMAALAWPPAFVAATAALGAASIAITAWGRLLRSLGSYTFIPVLYLACESAEGVAHGALVPRALAVLPFLLAGTLPVIALALADLARGSGDSHRSRCLAWARRTDYGDRAWSVEVMLTVAIAVGGAAALVEWRHIEHGQWMIWSAASVVTGSTASARAKFADRVLGVLAGVPVGIFIGLQVPDDPATRAWVVFATLLTLVGIRPYRLAFATRCACAATALVVAGHAWTYAGERLVNVALGSAIGLACALAAPVIARRLPDRRPAAAPAVTPAQNARAETR</sequence>
<reference evidence="7 8" key="1">
    <citation type="submission" date="2018-05" db="EMBL/GenBank/DDBJ databases">
        <title>Comparative genomics of bacterial root endophytes of switchgrass collected from native prairies over two seasons.</title>
        <authorList>
            <person name="Tang Y."/>
        </authorList>
    </citation>
    <scope>NUCLEOTIDE SEQUENCE [LARGE SCALE GENOMIC DNA]</scope>
    <source>
        <strain evidence="7 8">NFIX32</strain>
    </source>
</reference>
<comment type="subcellular location">
    <subcellularLocation>
        <location evidence="1">Membrane</location>
        <topology evidence="1">Multi-pass membrane protein</topology>
    </subcellularLocation>
</comment>
<accession>A0A318HZQ5</accession>
<feature type="transmembrane region" description="Helical" evidence="5">
    <location>
        <begin position="278"/>
        <end position="293"/>
    </location>
</feature>
<evidence type="ECO:0000256" key="1">
    <source>
        <dbReference type="ARBA" id="ARBA00004141"/>
    </source>
</evidence>
<feature type="transmembrane region" description="Helical" evidence="5">
    <location>
        <begin position="325"/>
        <end position="346"/>
    </location>
</feature>
<feature type="transmembrane region" description="Helical" evidence="5">
    <location>
        <begin position="45"/>
        <end position="66"/>
    </location>
</feature>
<feature type="transmembrane region" description="Helical" evidence="5">
    <location>
        <begin position="255"/>
        <end position="272"/>
    </location>
</feature>
<dbReference type="EMBL" id="QJJY01000032">
    <property type="protein sequence ID" value="PXX24074.1"/>
    <property type="molecule type" value="Genomic_DNA"/>
</dbReference>
<dbReference type="Pfam" id="PF13515">
    <property type="entry name" value="FUSC_2"/>
    <property type="match status" value="1"/>
</dbReference>
<evidence type="ECO:0000256" key="5">
    <source>
        <dbReference type="SAM" id="Phobius"/>
    </source>
</evidence>
<proteinExistence type="predicted"/>